<dbReference type="EMBL" id="JAMZEK010000002">
    <property type="protein sequence ID" value="MCP1374171.1"/>
    <property type="molecule type" value="Genomic_DNA"/>
</dbReference>
<proteinExistence type="predicted"/>
<keyword evidence="2" id="KW-1185">Reference proteome</keyword>
<dbReference type="Proteomes" id="UP001204615">
    <property type="component" value="Unassembled WGS sequence"/>
</dbReference>
<evidence type="ECO:0000313" key="2">
    <source>
        <dbReference type="Proteomes" id="UP001204615"/>
    </source>
</evidence>
<name>A0ABT1F9X6_9GAMM</name>
<evidence type="ECO:0000313" key="1">
    <source>
        <dbReference type="EMBL" id="MCP1374171.1"/>
    </source>
</evidence>
<evidence type="ECO:0008006" key="3">
    <source>
        <dbReference type="Google" id="ProtNLM"/>
    </source>
</evidence>
<sequence length="123" mass="13484">MNFPEYWQAFLSANELVGASACVDEERDLSGLGVELTFLTEAQAHEELTLYWPGIGVAADGYIPVASCSVGSGDYYYINGNDGAKGPLFRIYHDSVGPQGYDPSEAIAKIFENYEAILNYVER</sequence>
<accession>A0ABT1F9X6</accession>
<comment type="caution">
    <text evidence="1">The sequence shown here is derived from an EMBL/GenBank/DDBJ whole genome shotgun (WGS) entry which is preliminary data.</text>
</comment>
<reference evidence="1 2" key="1">
    <citation type="submission" date="2022-06" db="EMBL/GenBank/DDBJ databases">
        <title>Dyella sp. Sa strain:Sa Genome sequencing.</title>
        <authorList>
            <person name="Park S."/>
        </authorList>
    </citation>
    <scope>NUCLEOTIDE SEQUENCE [LARGE SCALE GENOMIC DNA]</scope>
    <source>
        <strain evidence="1 2">Sa</strain>
    </source>
</reference>
<organism evidence="1 2">
    <name type="scientific">Dyella lutea</name>
    <dbReference type="NCBI Taxonomy" id="2950441"/>
    <lineage>
        <taxon>Bacteria</taxon>
        <taxon>Pseudomonadati</taxon>
        <taxon>Pseudomonadota</taxon>
        <taxon>Gammaproteobacteria</taxon>
        <taxon>Lysobacterales</taxon>
        <taxon>Rhodanobacteraceae</taxon>
        <taxon>Dyella</taxon>
    </lineage>
</organism>
<protein>
    <recommendedName>
        <fullName evidence="3">SMI1/KNR4 family protein</fullName>
    </recommendedName>
</protein>
<gene>
    <name evidence="1" type="ORF">NC595_08860</name>
</gene>
<dbReference type="RefSeq" id="WP_253565994.1">
    <property type="nucleotide sequence ID" value="NZ_JAMZEK010000002.1"/>
</dbReference>